<dbReference type="KEGG" id="fvr:FVEG_16917"/>
<dbReference type="EMBL" id="DS022256">
    <property type="protein sequence ID" value="EWG52085.1"/>
    <property type="molecule type" value="Genomic_DNA"/>
</dbReference>
<dbReference type="PANTHER" id="PTHR24148:SF64">
    <property type="entry name" value="HETEROKARYON INCOMPATIBILITY DOMAIN-CONTAINING PROTEIN"/>
    <property type="match status" value="1"/>
</dbReference>
<name>W7MWP5_GIBM7</name>
<organism evidence="1 2">
    <name type="scientific">Gibberella moniliformis (strain M3125 / FGSC 7600)</name>
    <name type="common">Maize ear and stalk rot fungus</name>
    <name type="synonym">Fusarium verticillioides</name>
    <dbReference type="NCBI Taxonomy" id="334819"/>
    <lineage>
        <taxon>Eukaryota</taxon>
        <taxon>Fungi</taxon>
        <taxon>Dikarya</taxon>
        <taxon>Ascomycota</taxon>
        <taxon>Pezizomycotina</taxon>
        <taxon>Sordariomycetes</taxon>
        <taxon>Hypocreomycetidae</taxon>
        <taxon>Hypocreales</taxon>
        <taxon>Nectriaceae</taxon>
        <taxon>Fusarium</taxon>
        <taxon>Fusarium fujikuroi species complex</taxon>
    </lineage>
</organism>
<evidence type="ECO:0000313" key="2">
    <source>
        <dbReference type="Proteomes" id="UP000009096"/>
    </source>
</evidence>
<dbReference type="OrthoDB" id="2157530at2759"/>
<accession>W7MWP5</accession>
<evidence type="ECO:0000313" key="1">
    <source>
        <dbReference type="EMBL" id="EWG52085.1"/>
    </source>
</evidence>
<dbReference type="Proteomes" id="UP000009096">
    <property type="component" value="Chromosome 11"/>
</dbReference>
<dbReference type="GeneID" id="30073793"/>
<protein>
    <submittedName>
        <fullName evidence="1">Uncharacterized protein</fullName>
    </submittedName>
</protein>
<dbReference type="PANTHER" id="PTHR24148">
    <property type="entry name" value="ANKYRIN REPEAT DOMAIN-CONTAINING PROTEIN 39 HOMOLOG-RELATED"/>
    <property type="match status" value="1"/>
</dbReference>
<gene>
    <name evidence="1" type="ORF">FVEG_16917</name>
</gene>
<reference evidence="1 2" key="1">
    <citation type="journal article" date="2010" name="Nature">
        <title>Comparative genomics reveals mobile pathogenicity chromosomes in Fusarium.</title>
        <authorList>
            <person name="Ma L.J."/>
            <person name="van der Does H.C."/>
            <person name="Borkovich K.A."/>
            <person name="Coleman J.J."/>
            <person name="Daboussi M.J."/>
            <person name="Di Pietro A."/>
            <person name="Dufresne M."/>
            <person name="Freitag M."/>
            <person name="Grabherr M."/>
            <person name="Henrissat B."/>
            <person name="Houterman P.M."/>
            <person name="Kang S."/>
            <person name="Shim W.B."/>
            <person name="Woloshuk C."/>
            <person name="Xie X."/>
            <person name="Xu J.R."/>
            <person name="Antoniw J."/>
            <person name="Baker S.E."/>
            <person name="Bluhm B.H."/>
            <person name="Breakspear A."/>
            <person name="Brown D.W."/>
            <person name="Butchko R.A."/>
            <person name="Chapman S."/>
            <person name="Coulson R."/>
            <person name="Coutinho P.M."/>
            <person name="Danchin E.G."/>
            <person name="Diener A."/>
            <person name="Gale L.R."/>
            <person name="Gardiner D.M."/>
            <person name="Goff S."/>
            <person name="Hammond-Kosack K.E."/>
            <person name="Hilburn K."/>
            <person name="Hua-Van A."/>
            <person name="Jonkers W."/>
            <person name="Kazan K."/>
            <person name="Kodira C.D."/>
            <person name="Koehrsen M."/>
            <person name="Kumar L."/>
            <person name="Lee Y.H."/>
            <person name="Li L."/>
            <person name="Manners J.M."/>
            <person name="Miranda-Saavedra D."/>
            <person name="Mukherjee M."/>
            <person name="Park G."/>
            <person name="Park J."/>
            <person name="Park S.Y."/>
            <person name="Proctor R.H."/>
            <person name="Regev A."/>
            <person name="Ruiz-Roldan M.C."/>
            <person name="Sain D."/>
            <person name="Sakthikumar S."/>
            <person name="Sykes S."/>
            <person name="Schwartz D.C."/>
            <person name="Turgeon B.G."/>
            <person name="Wapinski I."/>
            <person name="Yoder O."/>
            <person name="Young S."/>
            <person name="Zeng Q."/>
            <person name="Zhou S."/>
            <person name="Galagan J."/>
            <person name="Cuomo C.A."/>
            <person name="Kistler H.C."/>
            <person name="Rep M."/>
        </authorList>
    </citation>
    <scope>NUCLEOTIDE SEQUENCE [LARGE SCALE GENOMIC DNA]</scope>
    <source>
        <strain evidence="2">M3125 / FGSC 7600</strain>
    </source>
</reference>
<proteinExistence type="predicted"/>
<dbReference type="InterPro" id="IPR052895">
    <property type="entry name" value="HetReg/Transcr_Mod"/>
</dbReference>
<keyword evidence="2" id="KW-1185">Reference proteome</keyword>
<sequence>MAIYKHLRRDNSQIRLVRVLPPSQHDTRLSLDLRHGYIEDGTYSALSYVWGDASEQEYILKNLDEKSYQVGLMRAIFSSASQVYSWLGEGTPGPDVAMDFCARIGSKAAKVGIDQCDGADLHCFLQDLFDYHPHAFRFHLKREETRSIGARPELAAFFTGLTQEPYLKGPPYNGVHSPIVLRQRREGGFTFAGDAYVDGIMQGEFFHTLPNEQEFVIY</sequence>
<dbReference type="AlphaFoldDB" id="W7MWP5"/>
<dbReference type="VEuPathDB" id="FungiDB:FVEG_16917"/>
<dbReference type="RefSeq" id="XP_018758276.1">
    <property type="nucleotide sequence ID" value="XM_018906154.1"/>
</dbReference>
<dbReference type="EMBL" id="CM000588">
    <property type="protein sequence ID" value="EWG52085.1"/>
    <property type="molecule type" value="Genomic_DNA"/>
</dbReference>